<evidence type="ECO:0000259" key="2">
    <source>
        <dbReference type="Pfam" id="PF08778"/>
    </source>
</evidence>
<dbReference type="EMBL" id="KZ308776">
    <property type="protein sequence ID" value="KAG8234087.1"/>
    <property type="molecule type" value="Genomic_DNA"/>
</dbReference>
<dbReference type="OrthoDB" id="6021714at2759"/>
<comment type="caution">
    <text evidence="3">The sequence shown here is derived from an EMBL/GenBank/DDBJ whole genome shotgun (WGS) entry which is preliminary data.</text>
</comment>
<proteinExistence type="predicted"/>
<dbReference type="Proteomes" id="UP000792457">
    <property type="component" value="Unassembled WGS sequence"/>
</dbReference>
<dbReference type="InterPro" id="IPR014887">
    <property type="entry name" value="HIF-1_CTAD"/>
</dbReference>
<reference evidence="3" key="1">
    <citation type="submission" date="2013-04" db="EMBL/GenBank/DDBJ databases">
        <authorList>
            <person name="Qu J."/>
            <person name="Murali S.C."/>
            <person name="Bandaranaike D."/>
            <person name="Bellair M."/>
            <person name="Blankenburg K."/>
            <person name="Chao H."/>
            <person name="Dinh H."/>
            <person name="Doddapaneni H."/>
            <person name="Downs B."/>
            <person name="Dugan-Rocha S."/>
            <person name="Elkadiri S."/>
            <person name="Gnanaolivu R.D."/>
            <person name="Hernandez B."/>
            <person name="Javaid M."/>
            <person name="Jayaseelan J.C."/>
            <person name="Lee S."/>
            <person name="Li M."/>
            <person name="Ming W."/>
            <person name="Munidasa M."/>
            <person name="Muniz J."/>
            <person name="Nguyen L."/>
            <person name="Ongeri F."/>
            <person name="Osuji N."/>
            <person name="Pu L.-L."/>
            <person name="Puazo M."/>
            <person name="Qu C."/>
            <person name="Quiroz J."/>
            <person name="Raj R."/>
            <person name="Weissenberger G."/>
            <person name="Xin Y."/>
            <person name="Zou X."/>
            <person name="Han Y."/>
            <person name="Richards S."/>
            <person name="Worley K."/>
            <person name="Muzny D."/>
            <person name="Gibbs R."/>
        </authorList>
    </citation>
    <scope>NUCLEOTIDE SEQUENCE</scope>
    <source>
        <strain evidence="3">Sampled in the wild</strain>
    </source>
</reference>
<keyword evidence="4" id="KW-1185">Reference proteome</keyword>
<feature type="compositionally biased region" description="Polar residues" evidence="1">
    <location>
        <begin position="649"/>
        <end position="663"/>
    </location>
</feature>
<evidence type="ECO:0000256" key="1">
    <source>
        <dbReference type="SAM" id="MobiDB-lite"/>
    </source>
</evidence>
<feature type="compositionally biased region" description="Acidic residues" evidence="1">
    <location>
        <begin position="131"/>
        <end position="142"/>
    </location>
</feature>
<feature type="domain" description="HIF-1 alpha C-terminal transactivation" evidence="2">
    <location>
        <begin position="740"/>
        <end position="769"/>
    </location>
</feature>
<evidence type="ECO:0000313" key="4">
    <source>
        <dbReference type="Proteomes" id="UP000792457"/>
    </source>
</evidence>
<feature type="compositionally biased region" description="Basic and acidic residues" evidence="1">
    <location>
        <begin position="75"/>
        <end position="89"/>
    </location>
</feature>
<dbReference type="Pfam" id="PF08778">
    <property type="entry name" value="HIF-1a_CTAD"/>
    <property type="match status" value="1"/>
</dbReference>
<feature type="compositionally biased region" description="Low complexity" evidence="1">
    <location>
        <begin position="90"/>
        <end position="114"/>
    </location>
</feature>
<organism evidence="3 4">
    <name type="scientific">Ladona fulva</name>
    <name type="common">Scarce chaser dragonfly</name>
    <name type="synonym">Libellula fulva</name>
    <dbReference type="NCBI Taxonomy" id="123851"/>
    <lineage>
        <taxon>Eukaryota</taxon>
        <taxon>Metazoa</taxon>
        <taxon>Ecdysozoa</taxon>
        <taxon>Arthropoda</taxon>
        <taxon>Hexapoda</taxon>
        <taxon>Insecta</taxon>
        <taxon>Pterygota</taxon>
        <taxon>Palaeoptera</taxon>
        <taxon>Odonata</taxon>
        <taxon>Epiprocta</taxon>
        <taxon>Anisoptera</taxon>
        <taxon>Libelluloidea</taxon>
        <taxon>Libellulidae</taxon>
        <taxon>Ladona</taxon>
    </lineage>
</organism>
<feature type="region of interest" description="Disordered" evidence="1">
    <location>
        <begin position="640"/>
        <end position="663"/>
    </location>
</feature>
<accession>A0A8K0KGJ8</accession>
<protein>
    <recommendedName>
        <fullName evidence="2">HIF-1 alpha C-terminal transactivation domain-containing protein</fullName>
    </recommendedName>
</protein>
<feature type="compositionally biased region" description="Polar residues" evidence="1">
    <location>
        <begin position="512"/>
        <end position="522"/>
    </location>
</feature>
<dbReference type="AlphaFoldDB" id="A0A8K0KGJ8"/>
<gene>
    <name evidence="3" type="ORF">J437_LFUL014616</name>
</gene>
<sequence>MEVSFVKLWPGCTLPTLLVVSYRRIPRRPFPSRLSVVLLSSGIECKNEVFSCAQLIPADQPNTTRICTEAISKNEESVVKQEKDEEFREVSSPSSLSSKDSVSSTESSTVSLPSNGRGSALFGPGVKPEGGEEEEEEGEEVEELHSDSLPPPRLFFPRPQATTSKLFVPRTEEMNKGFLMFSDDEPGLTMLKEEPEDLTHLAPTAGDVCVPLGGGPFLEDSMFDDIMLSDEYCVPLSMVPVPEDEDSDTVGMAEVAGVREMGEKRENHFLTYREDSSGSTSCSPSDHFITASPLSSSECSSAIKPSSMPSLSSSELSGGVSLVGGVKDEDEDSLGGLTGCLHVGMVDSSDEEMIIRAPYIPPIGEDLPLLVTSDLMWGASSDQLVVGDVVEKTGDVINRDILTTQDNREVIPRAGGNICGSPGISTKDKIKGKTPQLNTSSLAQLLQTESTLASSGMQKVKTLPLNDDHIIVAKAGNRMNDHGGGLVDPSEILHQVYTRSSTTEKGINWTSTNNMMANATSKKSGRGGSEMNLRNASKRRPADNLSPCSSPAVVSVGSMCKRPKGGTEESSPIMGDSNKLNSQLLQQLIGTRSTNGDSLVKGGHLEDSRGWMMNGGSKGHAGMSEGKSKAQLLQQKVAPSKVAPAVSRNPVNNSSTSISQQQLPPNMKDSVLMNLLGAVSRKLNINSLQSSNAGALPIICNQMQFAETVSSKEEIQRASFRKNSFSLLDPESTAIPSLVDLSRQDCEVNAPLGSSLSLLQGRDLLTALEMSDVPME</sequence>
<evidence type="ECO:0000313" key="3">
    <source>
        <dbReference type="EMBL" id="KAG8234087.1"/>
    </source>
</evidence>
<feature type="region of interest" description="Disordered" evidence="1">
    <location>
        <begin position="512"/>
        <end position="575"/>
    </location>
</feature>
<feature type="region of interest" description="Disordered" evidence="1">
    <location>
        <begin position="75"/>
        <end position="158"/>
    </location>
</feature>
<name>A0A8K0KGJ8_LADFU</name>
<reference evidence="3" key="2">
    <citation type="submission" date="2017-10" db="EMBL/GenBank/DDBJ databases">
        <title>Ladona fulva Genome sequencing and assembly.</title>
        <authorList>
            <person name="Murali S."/>
            <person name="Richards S."/>
            <person name="Bandaranaike D."/>
            <person name="Bellair M."/>
            <person name="Blankenburg K."/>
            <person name="Chao H."/>
            <person name="Dinh H."/>
            <person name="Doddapaneni H."/>
            <person name="Dugan-Rocha S."/>
            <person name="Elkadiri S."/>
            <person name="Gnanaolivu R."/>
            <person name="Hernandez B."/>
            <person name="Skinner E."/>
            <person name="Javaid M."/>
            <person name="Lee S."/>
            <person name="Li M."/>
            <person name="Ming W."/>
            <person name="Munidasa M."/>
            <person name="Muniz J."/>
            <person name="Nguyen L."/>
            <person name="Hughes D."/>
            <person name="Osuji N."/>
            <person name="Pu L.-L."/>
            <person name="Puazo M."/>
            <person name="Qu C."/>
            <person name="Quiroz J."/>
            <person name="Raj R."/>
            <person name="Weissenberger G."/>
            <person name="Xin Y."/>
            <person name="Zou X."/>
            <person name="Han Y."/>
            <person name="Worley K."/>
            <person name="Muzny D."/>
            <person name="Gibbs R."/>
        </authorList>
    </citation>
    <scope>NUCLEOTIDE SEQUENCE</scope>
    <source>
        <strain evidence="3">Sampled in the wild</strain>
    </source>
</reference>